<gene>
    <name evidence="3" type="ORF">IPV69_18130</name>
</gene>
<dbReference type="SUPFAM" id="SSF51445">
    <property type="entry name" value="(Trans)glycosidases"/>
    <property type="match status" value="1"/>
</dbReference>
<evidence type="ECO:0000256" key="1">
    <source>
        <dbReference type="SAM" id="SignalP"/>
    </source>
</evidence>
<dbReference type="Proteomes" id="UP000593765">
    <property type="component" value="Chromosome"/>
</dbReference>
<evidence type="ECO:0000313" key="3">
    <source>
        <dbReference type="EMBL" id="QOV88165.1"/>
    </source>
</evidence>
<dbReference type="Gene3D" id="3.20.20.80">
    <property type="entry name" value="Glycosidases"/>
    <property type="match status" value="1"/>
</dbReference>
<keyword evidence="1" id="KW-0732">Signal</keyword>
<reference evidence="3 4" key="1">
    <citation type="submission" date="2020-10" db="EMBL/GenBank/DDBJ databases">
        <title>Wide distribution of Phycisphaera-like planctomycetes from WD2101 soil group in peatlands and genome analysis of the first cultivated representative.</title>
        <authorList>
            <person name="Dedysh S.N."/>
            <person name="Beletsky A.V."/>
            <person name="Ivanova A."/>
            <person name="Kulichevskaya I.S."/>
            <person name="Suzina N.E."/>
            <person name="Philippov D.A."/>
            <person name="Rakitin A.L."/>
            <person name="Mardanov A.V."/>
            <person name="Ravin N.V."/>
        </authorList>
    </citation>
    <scope>NUCLEOTIDE SEQUENCE [LARGE SCALE GENOMIC DNA]</scope>
    <source>
        <strain evidence="3 4">M1803</strain>
    </source>
</reference>
<keyword evidence="4" id="KW-1185">Reference proteome</keyword>
<dbReference type="InterPro" id="IPR043780">
    <property type="entry name" value="DUF5722"/>
</dbReference>
<name>A0A7M2WRI7_9BACT</name>
<feature type="domain" description="DUF5722" evidence="2">
    <location>
        <begin position="153"/>
        <end position="552"/>
    </location>
</feature>
<protein>
    <recommendedName>
        <fullName evidence="2">DUF5722 domain-containing protein</fullName>
    </recommendedName>
</protein>
<dbReference type="EMBL" id="CP063458">
    <property type="protein sequence ID" value="QOV88165.1"/>
    <property type="molecule type" value="Genomic_DNA"/>
</dbReference>
<accession>A0A7M2WRI7</accession>
<feature type="chain" id="PRO_5034175369" description="DUF5722 domain-containing protein" evidence="1">
    <location>
        <begin position="18"/>
        <end position="560"/>
    </location>
</feature>
<evidence type="ECO:0000259" key="2">
    <source>
        <dbReference type="Pfam" id="PF18989"/>
    </source>
</evidence>
<feature type="signal peptide" evidence="1">
    <location>
        <begin position="1"/>
        <end position="17"/>
    </location>
</feature>
<sequence>MKYLLLLVVFTAGSSAAAPPSPGPADAEHEKRLAAYLARPFPASITAISVDSKAIRVEGRLPAGTLGASLAEVPLWADVTDLKSSPTVLPIAPAGDGRFTLTTDRHAELDGRRHDRLLSRWAVVRQEPGTLTLLSAARWADAVNPSAETPPPMKPTSKKGLGGFHAGRLTSDLDELGIGAVTVNIPITAFMRTDAGPGRTAFDYAGRTWWGEDRSVAGFDRTMLDAAARKIVVSAIVLIPLPRSAAKDSFASLVAHPDANPAGTYTMPNFTSRAGCDAYAAAMEFLASRYGRADGKFGRIHHYILHNEVDAGWEWTNVGEKPANVYLELYHRSMRTAHLIARQYDPNAKAFISLTHHWAKAGGPALRYYASRDLLELLLSFSRVEGDFDWAIAHHPYPQDLRNPRTWEDKQPGFSFDTPKITLRNLEVLDAWVSQRRTMYLGKSRRTIHLSEQGLNSRDYSDKSLTDQAAGLAYAWSKIRSLDSIEAFQYHNWIDNRHEGGLRIGLRRFPDDETEPLGKKPIWTLYKALGTAGEAAAMKPYLDVVNLKSWDQAIHRQAVK</sequence>
<dbReference type="InterPro" id="IPR017853">
    <property type="entry name" value="GH"/>
</dbReference>
<organism evidence="3 4">
    <name type="scientific">Humisphaera borealis</name>
    <dbReference type="NCBI Taxonomy" id="2807512"/>
    <lineage>
        <taxon>Bacteria</taxon>
        <taxon>Pseudomonadati</taxon>
        <taxon>Planctomycetota</taxon>
        <taxon>Phycisphaerae</taxon>
        <taxon>Tepidisphaerales</taxon>
        <taxon>Tepidisphaeraceae</taxon>
        <taxon>Humisphaera</taxon>
    </lineage>
</organism>
<evidence type="ECO:0000313" key="4">
    <source>
        <dbReference type="Proteomes" id="UP000593765"/>
    </source>
</evidence>
<dbReference type="AlphaFoldDB" id="A0A7M2WRI7"/>
<proteinExistence type="predicted"/>
<dbReference type="KEGG" id="hbs:IPV69_18130"/>
<dbReference type="Pfam" id="PF18989">
    <property type="entry name" value="DUF5722"/>
    <property type="match status" value="1"/>
</dbReference>